<dbReference type="GO" id="GO:0003677">
    <property type="term" value="F:DNA binding"/>
    <property type="evidence" value="ECO:0007669"/>
    <property type="project" value="InterPro"/>
</dbReference>
<organism evidence="2 3">
    <name type="scientific">Acipenser oxyrinchus oxyrinchus</name>
    <dbReference type="NCBI Taxonomy" id="40147"/>
    <lineage>
        <taxon>Eukaryota</taxon>
        <taxon>Metazoa</taxon>
        <taxon>Chordata</taxon>
        <taxon>Craniata</taxon>
        <taxon>Vertebrata</taxon>
        <taxon>Euteleostomi</taxon>
        <taxon>Actinopterygii</taxon>
        <taxon>Chondrostei</taxon>
        <taxon>Acipenseriformes</taxon>
        <taxon>Acipenseridae</taxon>
        <taxon>Acipenser</taxon>
    </lineage>
</organism>
<keyword evidence="3" id="KW-1185">Reference proteome</keyword>
<dbReference type="PROSITE" id="PS51457">
    <property type="entry name" value="BEN"/>
    <property type="match status" value="1"/>
</dbReference>
<gene>
    <name evidence="2" type="ORF">AOXY_G8426</name>
</gene>
<evidence type="ECO:0000313" key="3">
    <source>
        <dbReference type="Proteomes" id="UP001230051"/>
    </source>
</evidence>
<feature type="domain" description="BEN" evidence="1">
    <location>
        <begin position="58"/>
        <end position="154"/>
    </location>
</feature>
<dbReference type="EMBL" id="JAGXEW010000007">
    <property type="protein sequence ID" value="KAK1169595.1"/>
    <property type="molecule type" value="Genomic_DNA"/>
</dbReference>
<sequence length="159" mass="17597">MQLQEGIPALIDASVKKYVQKHLPIKVRPTETSPEQAAHQLHPVANSAAHAEISCNRDSKIDGLLTPIAQQEARNASDYKKMTGNLMGAIFSKELTESSVTGKKGIQCNDVRQAQDSSKVRLIIDHVKTRFPHADDTTIKACMAQKLRDERTLKKKAAR</sequence>
<dbReference type="SMART" id="SM01025">
    <property type="entry name" value="BEN"/>
    <property type="match status" value="1"/>
</dbReference>
<evidence type="ECO:0000313" key="2">
    <source>
        <dbReference type="EMBL" id="KAK1169595.1"/>
    </source>
</evidence>
<dbReference type="Pfam" id="PF10523">
    <property type="entry name" value="BEN"/>
    <property type="match status" value="1"/>
</dbReference>
<proteinExistence type="predicted"/>
<comment type="caution">
    <text evidence="2">The sequence shown here is derived from an EMBL/GenBank/DDBJ whole genome shotgun (WGS) entry which is preliminary data.</text>
</comment>
<evidence type="ECO:0000259" key="1">
    <source>
        <dbReference type="PROSITE" id="PS51457"/>
    </source>
</evidence>
<dbReference type="Gene3D" id="1.10.10.2590">
    <property type="entry name" value="BEN domain"/>
    <property type="match status" value="1"/>
</dbReference>
<protein>
    <recommendedName>
        <fullName evidence="1">BEN domain-containing protein</fullName>
    </recommendedName>
</protein>
<dbReference type="AlphaFoldDB" id="A0AAD8DHW2"/>
<dbReference type="InterPro" id="IPR018379">
    <property type="entry name" value="BEN_domain"/>
</dbReference>
<reference evidence="2" key="1">
    <citation type="submission" date="2022-02" db="EMBL/GenBank/DDBJ databases">
        <title>Atlantic sturgeon de novo genome assembly.</title>
        <authorList>
            <person name="Stock M."/>
            <person name="Klopp C."/>
            <person name="Guiguen Y."/>
            <person name="Cabau C."/>
            <person name="Parinello H."/>
            <person name="Santidrian Yebra-Pimentel E."/>
            <person name="Kuhl H."/>
            <person name="Dirks R.P."/>
            <person name="Guessner J."/>
            <person name="Wuertz S."/>
            <person name="Du K."/>
            <person name="Schartl M."/>
        </authorList>
    </citation>
    <scope>NUCLEOTIDE SEQUENCE</scope>
    <source>
        <strain evidence="2">STURGEONOMICS-FGT-2020</strain>
        <tissue evidence="2">Whole blood</tissue>
    </source>
</reference>
<name>A0AAD8DHW2_ACIOX</name>
<accession>A0AAD8DHW2</accession>
<dbReference type="Proteomes" id="UP001230051">
    <property type="component" value="Unassembled WGS sequence"/>
</dbReference>